<feature type="compositionally biased region" description="Polar residues" evidence="2">
    <location>
        <begin position="1443"/>
        <end position="1479"/>
    </location>
</feature>
<feature type="domain" description="PLAT" evidence="3">
    <location>
        <begin position="162"/>
        <end position="281"/>
    </location>
</feature>
<accession>A0A813Y0W8</accession>
<dbReference type="Pfam" id="PF01477">
    <property type="entry name" value="PLAT"/>
    <property type="match status" value="3"/>
</dbReference>
<comment type="caution">
    <text evidence="1">Lacks conserved residue(s) required for the propagation of feature annotation.</text>
</comment>
<feature type="compositionally biased region" description="Polar residues" evidence="2">
    <location>
        <begin position="1152"/>
        <end position="1163"/>
    </location>
</feature>
<feature type="compositionally biased region" description="Basic and acidic residues" evidence="2">
    <location>
        <begin position="812"/>
        <end position="841"/>
    </location>
</feature>
<proteinExistence type="predicted"/>
<evidence type="ECO:0000256" key="1">
    <source>
        <dbReference type="PROSITE-ProRule" id="PRU00152"/>
    </source>
</evidence>
<feature type="compositionally biased region" description="Basic and acidic residues" evidence="2">
    <location>
        <begin position="575"/>
        <end position="590"/>
    </location>
</feature>
<dbReference type="EMBL" id="CAJNOG010000066">
    <property type="protein sequence ID" value="CAF0879464.1"/>
    <property type="molecule type" value="Genomic_DNA"/>
</dbReference>
<comment type="caution">
    <text evidence="4">The sequence shown here is derived from an EMBL/GenBank/DDBJ whole genome shotgun (WGS) entry which is preliminary data.</text>
</comment>
<feature type="compositionally biased region" description="Basic and acidic residues" evidence="2">
    <location>
        <begin position="1191"/>
        <end position="1205"/>
    </location>
</feature>
<dbReference type="InterPro" id="IPR052970">
    <property type="entry name" value="Inner_ear_hair_cell_LOXHD"/>
</dbReference>
<feature type="compositionally biased region" description="Polar residues" evidence="2">
    <location>
        <begin position="939"/>
        <end position="978"/>
    </location>
</feature>
<feature type="compositionally biased region" description="Polar residues" evidence="2">
    <location>
        <begin position="756"/>
        <end position="767"/>
    </location>
</feature>
<protein>
    <recommendedName>
        <fullName evidence="3">PLAT domain-containing protein</fullName>
    </recommendedName>
</protein>
<organism evidence="4 5">
    <name type="scientific">Adineta steineri</name>
    <dbReference type="NCBI Taxonomy" id="433720"/>
    <lineage>
        <taxon>Eukaryota</taxon>
        <taxon>Metazoa</taxon>
        <taxon>Spiralia</taxon>
        <taxon>Gnathifera</taxon>
        <taxon>Rotifera</taxon>
        <taxon>Eurotatoria</taxon>
        <taxon>Bdelloidea</taxon>
        <taxon>Adinetida</taxon>
        <taxon>Adinetidae</taxon>
        <taxon>Adineta</taxon>
    </lineage>
</organism>
<dbReference type="PROSITE" id="PS50095">
    <property type="entry name" value="PLAT"/>
    <property type="match status" value="3"/>
</dbReference>
<feature type="region of interest" description="Disordered" evidence="2">
    <location>
        <begin position="617"/>
        <end position="639"/>
    </location>
</feature>
<feature type="compositionally biased region" description="Basic and acidic residues" evidence="2">
    <location>
        <begin position="1136"/>
        <end position="1145"/>
    </location>
</feature>
<feature type="compositionally biased region" description="Basic and acidic residues" evidence="2">
    <location>
        <begin position="1229"/>
        <end position="1258"/>
    </location>
</feature>
<dbReference type="InterPro" id="IPR036392">
    <property type="entry name" value="PLAT/LH2_dom_sf"/>
</dbReference>
<feature type="compositionally biased region" description="Basic and acidic residues" evidence="2">
    <location>
        <begin position="1269"/>
        <end position="1287"/>
    </location>
</feature>
<feature type="compositionally biased region" description="Basic and acidic residues" evidence="2">
    <location>
        <begin position="774"/>
        <end position="788"/>
    </location>
</feature>
<feature type="compositionally biased region" description="Basic and acidic residues" evidence="2">
    <location>
        <begin position="979"/>
        <end position="1013"/>
    </location>
</feature>
<feature type="domain" description="PLAT" evidence="3">
    <location>
        <begin position="294"/>
        <end position="415"/>
    </location>
</feature>
<feature type="compositionally biased region" description="Polar residues" evidence="2">
    <location>
        <begin position="1175"/>
        <end position="1184"/>
    </location>
</feature>
<dbReference type="SUPFAM" id="SSF49723">
    <property type="entry name" value="Lipase/lipooxygenase domain (PLAT/LH2 domain)"/>
    <property type="match status" value="4"/>
</dbReference>
<feature type="domain" description="PLAT" evidence="3">
    <location>
        <begin position="450"/>
        <end position="567"/>
    </location>
</feature>
<reference evidence="4" key="1">
    <citation type="submission" date="2021-02" db="EMBL/GenBank/DDBJ databases">
        <authorList>
            <person name="Nowell W R."/>
        </authorList>
    </citation>
    <scope>NUCLEOTIDE SEQUENCE</scope>
</reference>
<feature type="compositionally biased region" description="Polar residues" evidence="2">
    <location>
        <begin position="1356"/>
        <end position="1395"/>
    </location>
</feature>
<feature type="region of interest" description="Disordered" evidence="2">
    <location>
        <begin position="741"/>
        <end position="1512"/>
    </location>
</feature>
<dbReference type="InterPro" id="IPR001024">
    <property type="entry name" value="PLAT/LH2_dom"/>
</dbReference>
<feature type="region of interest" description="Disordered" evidence="2">
    <location>
        <begin position="572"/>
        <end position="594"/>
    </location>
</feature>
<feature type="compositionally biased region" description="Polar residues" evidence="2">
    <location>
        <begin position="1082"/>
        <end position="1113"/>
    </location>
</feature>
<sequence length="1512" mass="171675">MDVKYIGGDIPWTLPFGDHFNSSSQASLNNTHKNNLLSANDLEEIARRYDFEPLYSSDKKQPATKFPFDNDNLQWMNAGTFFSDKTIEPHLTGNDKTDFLDNHGHTFCYLCSINYPHHHERTKPRDHSQRRKLIPYNNPKALKTRSASIDRSASNSSLSNSIPYRFIVRTRPGKRSGTRAQVFLYMYGTENDWTSINLHARTNQTTDGFPSGSTRTFCFKGPDIGHLHHLNVNLVGARSDKEWFLKEIEITNLNTSVTWLCEFNCWLPKVGDEKQFHVKPTINPQREIPIENLSVYILQVLTGGKRFAGTDSNIQVTIRGSTSQTRKLALTSNNADLFEQNQLDTFAIVGWDIGDLSEITVESDKTQLASDWDVKEMIMWKILPSDNHKLTQIYFPFNNWLGTKERPICYEITVKTGKDFGGGTDANVFIIIYGESGRTVIHELDNLGPICYEITVKTGKDFGGGTDANVFIIIYGESGRTVIHELDNLGKNDFERNTTSEFTIMDLDVGKIDRIKIWHDNSGVGAAWLLDNVTVRKKYSTSRSITNIFIQRLEQISNVLYYQIRKQVQKSHSVRTSDRKSEHSNDDLDNNRSILRKNSLHKKVTWDENSIGSQEDLLSNDKTRMKSKQTTVEQKSKKDDLLAPNEAGHFEHQAYWISSHSYTDKKWQIKSIEEQNSFNLEQSIRSLLLSDRSTISSKIKTPINERDDDIYEFEAKRWLAKDKNDGKTEVYLTPKSIQLSTHTNTEMKTKPKPLADTSNDTQKKQFTSSSKSSSELRYEEEHSKRSSQHDLGSLQKSPRSLTSLDRPPQDTTKTKIDQSHELKRSSSTLKRQEEPFIDKYQRPSSPNQHTKSPRDHHDRIIPSASERELVARVSGEPPYHSRSAATSLLDTRSSDLYNQRSESPRLNNEPASPLTSNRDQSARKPSELPHHSRPAGTSLIDTRSSDLYNQHSRSPRLNNDLTSPLTSNRDVPSRMSTESSHHPRSSDLHSQHSKPPRDNRDRVTPSSSERELLARITGEPPHHSRSAATSVLDTRSSDLYNQYSRSPRSNNEPASPLTSNRDVSARKPSELSHHSRPAATSLIDSRSSDLYNQRPKSSRLNNDITSPLTSNRDVLSRKPPESPSTKTSTSRPKRWLAKDKNDGKTEVYLTPKSIQLSTHTNTEMKTKPKPLADTLNDTQKKQFTSSSKSSSELRYEDEHSKRSSQHDLGSLQKSPRSLTSLDRPPQDTSKTKIDQTHELKRSSSTLKRQEEPFIDKYQRPSSPNQHTKSPRDHHDRIIPSASERELLARVSGEPPYHSRSAATSLLDTRSSDLYNQRSKSPRLNNEPASPLTSNRDQSARKPSELPHHSRPAATSLIDTRSSDLYNQHSKSPRLNNDLTSPLTSNRDVLSRMSTESSHHPRSSDLHSQHSKPPRDNRDRVTPSSSERELLARITGEPPHHSRSAATSVLDTRSSDLYNQYSRSPRSNNEPASPLTSNRDVSARKPSELSHHSRPAATSLIDTRSSDLYNQLH</sequence>
<evidence type="ECO:0000259" key="3">
    <source>
        <dbReference type="PROSITE" id="PS50095"/>
    </source>
</evidence>
<evidence type="ECO:0000313" key="5">
    <source>
        <dbReference type="Proteomes" id="UP000663845"/>
    </source>
</evidence>
<dbReference type="Gene3D" id="2.40.180.10">
    <property type="entry name" value="Catalase core domain"/>
    <property type="match status" value="3"/>
</dbReference>
<name>A0A813Y0W8_9BILA</name>
<feature type="compositionally biased region" description="Polar residues" evidence="2">
    <location>
        <begin position="1211"/>
        <end position="1220"/>
    </location>
</feature>
<feature type="compositionally biased region" description="Low complexity" evidence="2">
    <location>
        <begin position="145"/>
        <end position="157"/>
    </location>
</feature>
<feature type="compositionally biased region" description="Basic and acidic residues" evidence="2">
    <location>
        <begin position="852"/>
        <end position="870"/>
    </location>
</feature>
<feature type="compositionally biased region" description="Basic and acidic residues" evidence="2">
    <location>
        <begin position="1337"/>
        <end position="1347"/>
    </location>
</feature>
<feature type="compositionally biased region" description="Basic and acidic residues" evidence="2">
    <location>
        <begin position="1480"/>
        <end position="1490"/>
    </location>
</feature>
<feature type="compositionally biased region" description="Polar residues" evidence="2">
    <location>
        <begin position="794"/>
        <end position="803"/>
    </location>
</feature>
<feature type="compositionally biased region" description="Basic and acidic residues" evidence="2">
    <location>
        <begin position="920"/>
        <end position="930"/>
    </location>
</feature>
<feature type="compositionally biased region" description="Basic and acidic residues" evidence="2">
    <location>
        <begin position="1396"/>
        <end position="1430"/>
    </location>
</feature>
<feature type="compositionally biased region" description="Basic residues" evidence="2">
    <location>
        <begin position="119"/>
        <end position="133"/>
    </location>
</feature>
<feature type="compositionally biased region" description="Basic and acidic residues" evidence="2">
    <location>
        <begin position="1063"/>
        <end position="1073"/>
    </location>
</feature>
<dbReference type="Proteomes" id="UP000663845">
    <property type="component" value="Unassembled WGS sequence"/>
</dbReference>
<feature type="compositionally biased region" description="Polar residues" evidence="2">
    <location>
        <begin position="883"/>
        <end position="919"/>
    </location>
</feature>
<feature type="compositionally biased region" description="Polar residues" evidence="2">
    <location>
        <begin position="1499"/>
        <end position="1512"/>
    </location>
</feature>
<feature type="compositionally biased region" description="Polar residues" evidence="2">
    <location>
        <begin position="1300"/>
        <end position="1336"/>
    </location>
</feature>
<evidence type="ECO:0000313" key="4">
    <source>
        <dbReference type="EMBL" id="CAF0879464.1"/>
    </source>
</evidence>
<feature type="region of interest" description="Disordered" evidence="2">
    <location>
        <begin position="119"/>
        <end position="157"/>
    </location>
</feature>
<dbReference type="PANTHER" id="PTHR45901:SF3">
    <property type="entry name" value="LIPOXYGENASE HOMOLOGY DOMAIN-CONTAINING PROTEIN 1"/>
    <property type="match status" value="1"/>
</dbReference>
<evidence type="ECO:0000256" key="2">
    <source>
        <dbReference type="SAM" id="MobiDB-lite"/>
    </source>
</evidence>
<dbReference type="Gene3D" id="2.60.60.20">
    <property type="entry name" value="PLAT/LH2 domain"/>
    <property type="match status" value="1"/>
</dbReference>
<gene>
    <name evidence="4" type="ORF">JYZ213_LOCUS9407</name>
</gene>
<dbReference type="PANTHER" id="PTHR45901">
    <property type="entry name" value="PROTEIN CBG12474"/>
    <property type="match status" value="1"/>
</dbReference>
<feature type="compositionally biased region" description="Polar residues" evidence="2">
    <location>
        <begin position="1026"/>
        <end position="1062"/>
    </location>
</feature>